<evidence type="ECO:0000256" key="1">
    <source>
        <dbReference type="ARBA" id="ARBA00004604"/>
    </source>
</evidence>
<dbReference type="Gene3D" id="1.10.1410.10">
    <property type="match status" value="1"/>
</dbReference>
<dbReference type="OrthoDB" id="10251401at2759"/>
<feature type="region of interest" description="Disordered" evidence="6">
    <location>
        <begin position="1028"/>
        <end position="1057"/>
    </location>
</feature>
<keyword evidence="3 5" id="KW-0694">RNA-binding</keyword>
<dbReference type="AlphaFoldDB" id="A0A8S1IY80"/>
<feature type="domain" description="Nrap protein" evidence="12">
    <location>
        <begin position="996"/>
        <end position="1179"/>
    </location>
</feature>
<name>A0A8S1IY80_9CHLO</name>
<dbReference type="InterPro" id="IPR035371">
    <property type="entry name" value="Nrap_D6"/>
</dbReference>
<dbReference type="GO" id="GO:0003723">
    <property type="term" value="F:RNA binding"/>
    <property type="evidence" value="ECO:0007669"/>
    <property type="project" value="UniProtKB-KW"/>
</dbReference>
<dbReference type="Pfam" id="PF17407">
    <property type="entry name" value="Nrap_D6"/>
    <property type="match status" value="1"/>
</dbReference>
<dbReference type="Pfam" id="PF03813">
    <property type="entry name" value="Nrap"/>
    <property type="match status" value="1"/>
</dbReference>
<evidence type="ECO:0000256" key="4">
    <source>
        <dbReference type="ARBA" id="ARBA00023242"/>
    </source>
</evidence>
<feature type="compositionally biased region" description="Basic and acidic residues" evidence="6">
    <location>
        <begin position="1029"/>
        <end position="1043"/>
    </location>
</feature>
<reference evidence="13" key="1">
    <citation type="submission" date="2020-12" db="EMBL/GenBank/DDBJ databases">
        <authorList>
            <person name="Iha C."/>
        </authorList>
    </citation>
    <scope>NUCLEOTIDE SEQUENCE</scope>
</reference>
<feature type="region of interest" description="Disordered" evidence="6">
    <location>
        <begin position="278"/>
        <end position="301"/>
    </location>
</feature>
<feature type="domain" description="Nrap protein" evidence="11">
    <location>
        <begin position="825"/>
        <end position="967"/>
    </location>
</feature>
<evidence type="ECO:0000313" key="13">
    <source>
        <dbReference type="EMBL" id="CAD7698748.1"/>
    </source>
</evidence>
<dbReference type="InterPro" id="IPR035369">
    <property type="entry name" value="Nrap_D4"/>
</dbReference>
<dbReference type="Pfam" id="PF17406">
    <property type="entry name" value="Nrap_D5"/>
    <property type="match status" value="1"/>
</dbReference>
<accession>A0A8S1IY80</accession>
<evidence type="ECO:0000259" key="10">
    <source>
        <dbReference type="Pfam" id="PF17405"/>
    </source>
</evidence>
<evidence type="ECO:0000256" key="2">
    <source>
        <dbReference type="ARBA" id="ARBA00006674"/>
    </source>
</evidence>
<evidence type="ECO:0000259" key="8">
    <source>
        <dbReference type="Pfam" id="PF17403"/>
    </source>
</evidence>
<dbReference type="InterPro" id="IPR035082">
    <property type="entry name" value="Nrap_D1"/>
</dbReference>
<proteinExistence type="inferred from homology"/>
<dbReference type="Pfam" id="PF17404">
    <property type="entry name" value="Nrap_D3"/>
    <property type="match status" value="1"/>
</dbReference>
<evidence type="ECO:0000259" key="11">
    <source>
        <dbReference type="Pfam" id="PF17406"/>
    </source>
</evidence>
<dbReference type="InterPro" id="IPR005554">
    <property type="entry name" value="NOL6/Upt22"/>
</dbReference>
<dbReference type="Pfam" id="PF17405">
    <property type="entry name" value="Nrap_D4"/>
    <property type="match status" value="1"/>
</dbReference>
<feature type="compositionally biased region" description="Low complexity" evidence="6">
    <location>
        <begin position="55"/>
        <end position="69"/>
    </location>
</feature>
<comment type="caution">
    <text evidence="13">The sequence shown here is derived from an EMBL/GenBank/DDBJ whole genome shotgun (WGS) entry which is preliminary data.</text>
</comment>
<sequence length="1182" mass="129238">MKEAKWNPHAGGGADGHATSSAWPAETEKAIDAGPAAGQKQRGQKRRLSGHAGDGKAAGAAADAAAGAGHVQGRKRPRGVGLEMDGSAMDGEGGVERALLQAQADELVASCRVNQDDMRAEMDAVLTKVKDAICAISPHTVYATDAAEYLTDLGMGAKMTLEFVPPTEVFWIGSYSLGTLTQDNLVTDLAVRMPDSCFPAASRDFLHYRYHAKRLLYLTCMQRRLQEQELMASHHYGVLRNDPRRPVLEFVPGLKLSFRGLRIRVIPITSPQCFPMRRLGPDRSSVGNGQGKGKKQEKLASSTNYNGSVLGDMLAKEHHEYLQQILGKKDGSAYLDAIILLKEWARAHRLGGPNGMSGFVWAMIVAHLVETRAVVPSMKCMSVFRAVMEFVARRPKIQQVKSPPAELHPESVAPPNPASFGSHSPCVLLGPFGWLNLAEHESQSSAVLLKGFAQRALGLVTKPVSALETFETLFMESSHPLASVDYCLAVYVPDAGEPVLDKDGPLWRSQERKVEALAQRALGKRAQVVHAIPRECKAIDPHARMPRLVSQPICLAVHVEQEHAFQLIDKGPSPEEENAAKAFRSFWGPRSERRHFPDGIVCEVMSWECRLSERHHIPDRIVQHALMRHLPSGTKVHTYSHLLDGALECPGSDLDSQIQSHRSILSSAEKLGSILQSMNGLALKILSTQPLGPIARHMSVFTPLANPLANKLVNPHLESKVPRCLDPVDVLVEMVSTGAWPLNPDAYMKTKASFGTQVAMALEASSGLRATATENGVDVLMDGFVFRLRIYTHNREEMFAAAGIRSELLRLSQHHGLVSLVSGQHQSFALSTRLSKRWIASQMMANDFCEDVIELLMVAAYTSPSCLMPPASPLAGFARFLLLLSSWPWPDRPLVVDPTNELTADDHRAARNAFDVLKQSAAAPSTCMFICTPKDRLSTITEARPRREAVGRAAALAKTALADMGRQTDAQRWLPAASGEAQPLEAGLMGVLQTRLDDYDVLIHLRREALPHPQQAVRQPSLAALQRKLKQDRAQSLGRHEDEGVATTSEGPSGGVPEERRFVIAAFPSRVVRSRKAAELRKQVLIGFDPVARYIGELEGRFGRLALFCHDPHGGRVVGVKWRAEAFLPQPMDPSCSHFLIPHGVMPAGDASADMQFVPDVMAVVEDMLALGEGLVHDVQLL</sequence>
<dbReference type="Gene3D" id="3.30.70.3030">
    <property type="match status" value="1"/>
</dbReference>
<dbReference type="InterPro" id="IPR035368">
    <property type="entry name" value="Nrap_D3"/>
</dbReference>
<evidence type="ECO:0000256" key="3">
    <source>
        <dbReference type="ARBA" id="ARBA00022884"/>
    </source>
</evidence>
<evidence type="ECO:0000259" key="9">
    <source>
        <dbReference type="Pfam" id="PF17404"/>
    </source>
</evidence>
<dbReference type="GO" id="GO:0032545">
    <property type="term" value="C:CURI complex"/>
    <property type="evidence" value="ECO:0007669"/>
    <property type="project" value="TreeGrafter"/>
</dbReference>
<evidence type="ECO:0000259" key="12">
    <source>
        <dbReference type="Pfam" id="PF17407"/>
    </source>
</evidence>
<feature type="domain" description="Nrap protein" evidence="8">
    <location>
        <begin position="335"/>
        <end position="476"/>
    </location>
</feature>
<keyword evidence="14" id="KW-1185">Reference proteome</keyword>
<protein>
    <recommendedName>
        <fullName evidence="15">Nucleolar protein 6</fullName>
    </recommendedName>
</protein>
<dbReference type="InterPro" id="IPR035370">
    <property type="entry name" value="Nrap_D5"/>
</dbReference>
<gene>
    <name evidence="13" type="ORF">OSTQU699_LOCUS4107</name>
</gene>
<dbReference type="GO" id="GO:0006364">
    <property type="term" value="P:rRNA processing"/>
    <property type="evidence" value="ECO:0007669"/>
    <property type="project" value="TreeGrafter"/>
</dbReference>
<evidence type="ECO:0000313" key="14">
    <source>
        <dbReference type="Proteomes" id="UP000708148"/>
    </source>
</evidence>
<evidence type="ECO:0000256" key="5">
    <source>
        <dbReference type="RuleBase" id="RU364032"/>
    </source>
</evidence>
<comment type="subcellular location">
    <subcellularLocation>
        <location evidence="1 5">Nucleus</location>
        <location evidence="1 5">Nucleolus</location>
    </subcellularLocation>
</comment>
<dbReference type="PANTHER" id="PTHR17972">
    <property type="entry name" value="NUCLEOLAR RNA-ASSOCIATED PROTEIN"/>
    <property type="match status" value="1"/>
</dbReference>
<feature type="domain" description="Nrap protein" evidence="9">
    <location>
        <begin position="506"/>
        <end position="630"/>
    </location>
</feature>
<dbReference type="GO" id="GO:0032040">
    <property type="term" value="C:small-subunit processome"/>
    <property type="evidence" value="ECO:0007669"/>
    <property type="project" value="TreeGrafter"/>
</dbReference>
<organism evidence="13 14">
    <name type="scientific">Ostreobium quekettii</name>
    <dbReference type="NCBI Taxonomy" id="121088"/>
    <lineage>
        <taxon>Eukaryota</taxon>
        <taxon>Viridiplantae</taxon>
        <taxon>Chlorophyta</taxon>
        <taxon>core chlorophytes</taxon>
        <taxon>Ulvophyceae</taxon>
        <taxon>TCBD clade</taxon>
        <taxon>Bryopsidales</taxon>
        <taxon>Ostreobineae</taxon>
        <taxon>Ostreobiaceae</taxon>
        <taxon>Ostreobium</taxon>
    </lineage>
</organism>
<dbReference type="Proteomes" id="UP000708148">
    <property type="component" value="Unassembled WGS sequence"/>
</dbReference>
<evidence type="ECO:0008006" key="15">
    <source>
        <dbReference type="Google" id="ProtNLM"/>
    </source>
</evidence>
<dbReference type="PANTHER" id="PTHR17972:SF0">
    <property type="entry name" value="NUCLEOLAR PROTEIN 6"/>
    <property type="match status" value="1"/>
</dbReference>
<evidence type="ECO:0000259" key="7">
    <source>
        <dbReference type="Pfam" id="PF03813"/>
    </source>
</evidence>
<dbReference type="InterPro" id="IPR035367">
    <property type="entry name" value="Nrap_D2"/>
</dbReference>
<feature type="region of interest" description="Disordered" evidence="6">
    <location>
        <begin position="1"/>
        <end position="88"/>
    </location>
</feature>
<dbReference type="GO" id="GO:0034456">
    <property type="term" value="C:UTP-C complex"/>
    <property type="evidence" value="ECO:0007669"/>
    <property type="project" value="TreeGrafter"/>
</dbReference>
<feature type="domain" description="Nrap protein" evidence="10">
    <location>
        <begin position="655"/>
        <end position="800"/>
    </location>
</feature>
<evidence type="ECO:0000256" key="6">
    <source>
        <dbReference type="SAM" id="MobiDB-lite"/>
    </source>
</evidence>
<dbReference type="GO" id="GO:0006409">
    <property type="term" value="P:tRNA export from nucleus"/>
    <property type="evidence" value="ECO:0007669"/>
    <property type="project" value="TreeGrafter"/>
</dbReference>
<keyword evidence="4 5" id="KW-0539">Nucleus</keyword>
<dbReference type="EMBL" id="CAJHUC010000880">
    <property type="protein sequence ID" value="CAD7698748.1"/>
    <property type="molecule type" value="Genomic_DNA"/>
</dbReference>
<comment type="similarity">
    <text evidence="2 5">Belongs to the NRAP family.</text>
</comment>
<dbReference type="Pfam" id="PF17403">
    <property type="entry name" value="Nrap_D2"/>
    <property type="match status" value="1"/>
</dbReference>
<feature type="domain" description="Nrap protein" evidence="7">
    <location>
        <begin position="188"/>
        <end position="325"/>
    </location>
</feature>